<dbReference type="PANTHER" id="PTHR40633:SF1">
    <property type="entry name" value="GPI ANCHORED SERINE-THREONINE RICH PROTEIN (AFU_ORTHOLOGUE AFUA_1G03630)"/>
    <property type="match status" value="1"/>
</dbReference>
<feature type="signal peptide" evidence="2">
    <location>
        <begin position="1"/>
        <end position="17"/>
    </location>
</feature>
<dbReference type="InterPro" id="IPR052982">
    <property type="entry name" value="SRP1/TIP1-like"/>
</dbReference>
<organism evidence="3 4">
    <name type="scientific">Purpureocillium lavendulum</name>
    <dbReference type="NCBI Taxonomy" id="1247861"/>
    <lineage>
        <taxon>Eukaryota</taxon>
        <taxon>Fungi</taxon>
        <taxon>Dikarya</taxon>
        <taxon>Ascomycota</taxon>
        <taxon>Pezizomycotina</taxon>
        <taxon>Sordariomycetes</taxon>
        <taxon>Hypocreomycetidae</taxon>
        <taxon>Hypocreales</taxon>
        <taxon>Ophiocordycipitaceae</taxon>
        <taxon>Purpureocillium</taxon>
    </lineage>
</organism>
<evidence type="ECO:0000256" key="1">
    <source>
        <dbReference type="SAM" id="MobiDB-lite"/>
    </source>
</evidence>
<sequence>MKYSLAFLSALVAAVAAKPAFLNSAYEVTEGKPFTLKFSGCESGCTIVIQTGVSTNLKPVKTLTSGATGGSFTFTPEDLPSGTYNFKITDGQNESNYSPQFSYQGTGTTSAASTGSATASTTGKSTAASSTASASETESTATVSSTTGSTSTASNTTMSTQTTSKASSTTEASTTGSSTVASTTSSAPSATTTVPNAGGRLSSPMGLAAGAVAVMAFLN</sequence>
<evidence type="ECO:0000256" key="2">
    <source>
        <dbReference type="SAM" id="SignalP"/>
    </source>
</evidence>
<feature type="chain" id="PRO_5044245663" evidence="2">
    <location>
        <begin position="18"/>
        <end position="219"/>
    </location>
</feature>
<reference evidence="3" key="1">
    <citation type="submission" date="2023-01" db="EMBL/GenBank/DDBJ databases">
        <title>The growth and conidiation of Purpureocillium lavendulum are regulated by nitrogen source and histone H3K14 acetylation.</title>
        <authorList>
            <person name="Tang P."/>
            <person name="Han J."/>
            <person name="Zhang C."/>
            <person name="Tang P."/>
            <person name="Qi F."/>
            <person name="Zhang K."/>
            <person name="Liang L."/>
        </authorList>
    </citation>
    <scope>NUCLEOTIDE SEQUENCE</scope>
    <source>
        <strain evidence="3">YMF1.00683</strain>
    </source>
</reference>
<accession>A0AB34G330</accession>
<evidence type="ECO:0000313" key="3">
    <source>
        <dbReference type="EMBL" id="KAJ6446020.1"/>
    </source>
</evidence>
<dbReference type="AlphaFoldDB" id="A0AB34G330"/>
<proteinExistence type="predicted"/>
<keyword evidence="2" id="KW-0732">Signal</keyword>
<keyword evidence="4" id="KW-1185">Reference proteome</keyword>
<comment type="caution">
    <text evidence="3">The sequence shown here is derived from an EMBL/GenBank/DDBJ whole genome shotgun (WGS) entry which is preliminary data.</text>
</comment>
<feature type="region of interest" description="Disordered" evidence="1">
    <location>
        <begin position="95"/>
        <end position="202"/>
    </location>
</feature>
<dbReference type="PANTHER" id="PTHR40633">
    <property type="entry name" value="MATRIX PROTEIN, PUTATIVE (AFU_ORTHOLOGUE AFUA_8G05410)-RELATED"/>
    <property type="match status" value="1"/>
</dbReference>
<dbReference type="Proteomes" id="UP001163105">
    <property type="component" value="Unassembled WGS sequence"/>
</dbReference>
<protein>
    <submittedName>
        <fullName evidence="3">3-phytase A</fullName>
    </submittedName>
</protein>
<evidence type="ECO:0000313" key="4">
    <source>
        <dbReference type="Proteomes" id="UP001163105"/>
    </source>
</evidence>
<gene>
    <name evidence="3" type="ORF">O9K51_00787</name>
</gene>
<feature type="compositionally biased region" description="Low complexity" evidence="1">
    <location>
        <begin position="105"/>
        <end position="193"/>
    </location>
</feature>
<feature type="compositionally biased region" description="Polar residues" evidence="1">
    <location>
        <begin position="95"/>
        <end position="104"/>
    </location>
</feature>
<dbReference type="EMBL" id="JAQHRD010000001">
    <property type="protein sequence ID" value="KAJ6446020.1"/>
    <property type="molecule type" value="Genomic_DNA"/>
</dbReference>
<name>A0AB34G330_9HYPO</name>